<gene>
    <name evidence="2" type="ORF">UFOPK1591_01500</name>
</gene>
<organism evidence="2">
    <name type="scientific">freshwater metagenome</name>
    <dbReference type="NCBI Taxonomy" id="449393"/>
    <lineage>
        <taxon>unclassified sequences</taxon>
        <taxon>metagenomes</taxon>
        <taxon>ecological metagenomes</taxon>
    </lineage>
</organism>
<evidence type="ECO:0000313" key="2">
    <source>
        <dbReference type="EMBL" id="CAB4574553.1"/>
    </source>
</evidence>
<sequence>MRVVFDIHIFVLNLINPNATWPEIEPLPPTSESAAADCISLAFDALDVQLYLSPHILRNTSRILKGRGLDDNIVDAYIEALVEIVEISGGAVVDPLPLDRGVRDHEDNRILDLVLAVDADILVSDDSDLTSLSPWNGRPILRPYEFVNRVLQSRRIRG</sequence>
<dbReference type="PANTHER" id="PTHR34610:SF3">
    <property type="entry name" value="SSL7007 PROTEIN"/>
    <property type="match status" value="1"/>
</dbReference>
<protein>
    <submittedName>
        <fullName evidence="2">Unannotated protein</fullName>
    </submittedName>
</protein>
<accession>A0A6J6EJF0</accession>
<dbReference type="InterPro" id="IPR002716">
    <property type="entry name" value="PIN_dom"/>
</dbReference>
<reference evidence="2" key="1">
    <citation type="submission" date="2020-05" db="EMBL/GenBank/DDBJ databases">
        <authorList>
            <person name="Chiriac C."/>
            <person name="Salcher M."/>
            <person name="Ghai R."/>
            <person name="Kavagutti S V."/>
        </authorList>
    </citation>
    <scope>NUCLEOTIDE SEQUENCE</scope>
</reference>
<feature type="domain" description="PIN" evidence="1">
    <location>
        <begin position="2"/>
        <end position="127"/>
    </location>
</feature>
<name>A0A6J6EJF0_9ZZZZ</name>
<proteinExistence type="predicted"/>
<evidence type="ECO:0000259" key="1">
    <source>
        <dbReference type="Pfam" id="PF13470"/>
    </source>
</evidence>
<dbReference type="InterPro" id="IPR002850">
    <property type="entry name" value="PIN_toxin-like"/>
</dbReference>
<dbReference type="PANTHER" id="PTHR34610">
    <property type="entry name" value="SSL7007 PROTEIN"/>
    <property type="match status" value="1"/>
</dbReference>
<dbReference type="NCBIfam" id="TIGR00305">
    <property type="entry name" value="putative toxin-antitoxin system toxin component, PIN family"/>
    <property type="match status" value="1"/>
</dbReference>
<dbReference type="AlphaFoldDB" id="A0A6J6EJF0"/>
<dbReference type="Pfam" id="PF13470">
    <property type="entry name" value="PIN_3"/>
    <property type="match status" value="1"/>
</dbReference>
<dbReference type="EMBL" id="CAEZTD010000172">
    <property type="protein sequence ID" value="CAB4574553.1"/>
    <property type="molecule type" value="Genomic_DNA"/>
</dbReference>